<proteinExistence type="predicted"/>
<feature type="compositionally biased region" description="Basic and acidic residues" evidence="6">
    <location>
        <begin position="347"/>
        <end position="364"/>
    </location>
</feature>
<evidence type="ECO:0000256" key="5">
    <source>
        <dbReference type="ARBA" id="ARBA00023180"/>
    </source>
</evidence>
<dbReference type="Gene3D" id="3.40.50.1820">
    <property type="entry name" value="alpha/beta hydrolase"/>
    <property type="match status" value="1"/>
</dbReference>
<feature type="region of interest" description="Disordered" evidence="6">
    <location>
        <begin position="347"/>
        <end position="366"/>
    </location>
</feature>
<feature type="chain" id="PRO_5042591945" evidence="7">
    <location>
        <begin position="20"/>
        <end position="501"/>
    </location>
</feature>
<keyword evidence="2" id="KW-0645">Protease</keyword>
<evidence type="ECO:0000256" key="1">
    <source>
        <dbReference type="ARBA" id="ARBA00022645"/>
    </source>
</evidence>
<evidence type="ECO:0000256" key="3">
    <source>
        <dbReference type="ARBA" id="ARBA00022729"/>
    </source>
</evidence>
<evidence type="ECO:0000313" key="8">
    <source>
        <dbReference type="EMBL" id="MCH4294779.1"/>
    </source>
</evidence>
<keyword evidence="9" id="KW-1185">Reference proteome</keyword>
<dbReference type="SUPFAM" id="SSF53474">
    <property type="entry name" value="alpha/beta-Hydrolases"/>
    <property type="match status" value="1"/>
</dbReference>
<dbReference type="RefSeq" id="WP_240591078.1">
    <property type="nucleotide sequence ID" value="NZ_JAKUDL010000003.1"/>
</dbReference>
<sequence>MKRLLPLLLGLCLPGLALAADDKAPANNAATPQSFTTEHRADVGGQRMAYKVVAGETVLQNDKDKDIASIFSVSYFRTDVKSPKARPVTFVFNGGPGSASLWLHLGIFGPKRVVVPGDARDDGAAPFTLVDNQYSLLDVSDLVFIDPVGTGFSRALGESQGKDFWGVREDAESLAEFIRIWLTENGRWNSPKYLAGESYGTTRAVALLDELQGGWTDIAVNGVMLISSVLDFSHSRFQNGNNQPYIGFLPTMAATAFYHNKVSETDRSMGLAAFVEASRQFALGDYATALLLGNRLDKDQYDAVLKQLARFTGLSSEYLQRVNLRVSGSRYTKELLRDRSQTVGRLDSRYTGRDYDDGGERTDNDPSGYGIDAAYTAAIHEYLFGELGVKIKRPFNVLSVDVNRTWNWQMGNGGAASNVNVAPLLGKAQRENSDLRVFVANGYFDFATPFFATENTFADNGISADGVTMTYYEAGHMMYIEPASLEALARDLRQFYKEGKK</sequence>
<keyword evidence="3 7" id="KW-0732">Signal</keyword>
<dbReference type="GO" id="GO:0006508">
    <property type="term" value="P:proteolysis"/>
    <property type="evidence" value="ECO:0007669"/>
    <property type="project" value="UniProtKB-KW"/>
</dbReference>
<dbReference type="AlphaFoldDB" id="A0AAJ1BJ97"/>
<name>A0AAJ1BJ97_9GAMM</name>
<dbReference type="GO" id="GO:0004185">
    <property type="term" value="F:serine-type carboxypeptidase activity"/>
    <property type="evidence" value="ECO:0007669"/>
    <property type="project" value="InterPro"/>
</dbReference>
<reference evidence="8 9" key="1">
    <citation type="submission" date="2022-02" db="EMBL/GenBank/DDBJ databases">
        <title>The genome sequence of Shewanella sp. 3B26.</title>
        <authorList>
            <person name="Du J."/>
        </authorList>
    </citation>
    <scope>NUCLEOTIDE SEQUENCE [LARGE SCALE GENOMIC DNA]</scope>
    <source>
        <strain evidence="8 9">3B26</strain>
    </source>
</reference>
<dbReference type="Proteomes" id="UP001297581">
    <property type="component" value="Unassembled WGS sequence"/>
</dbReference>
<dbReference type="Pfam" id="PF00450">
    <property type="entry name" value="Peptidase_S10"/>
    <property type="match status" value="1"/>
</dbReference>
<evidence type="ECO:0000256" key="2">
    <source>
        <dbReference type="ARBA" id="ARBA00022670"/>
    </source>
</evidence>
<keyword evidence="1" id="KW-0121">Carboxypeptidase</keyword>
<dbReference type="InterPro" id="IPR029058">
    <property type="entry name" value="AB_hydrolase_fold"/>
</dbReference>
<dbReference type="InterPro" id="IPR001563">
    <property type="entry name" value="Peptidase_S10"/>
</dbReference>
<evidence type="ECO:0000313" key="9">
    <source>
        <dbReference type="Proteomes" id="UP001297581"/>
    </source>
</evidence>
<accession>A0AAJ1BJ97</accession>
<evidence type="ECO:0000256" key="6">
    <source>
        <dbReference type="SAM" id="MobiDB-lite"/>
    </source>
</evidence>
<keyword evidence="4" id="KW-0378">Hydrolase</keyword>
<evidence type="ECO:0000256" key="4">
    <source>
        <dbReference type="ARBA" id="ARBA00022801"/>
    </source>
</evidence>
<dbReference type="PANTHER" id="PTHR11802:SF3">
    <property type="entry name" value="RETINOID-INDUCIBLE SERINE CARBOXYPEPTIDASE"/>
    <property type="match status" value="1"/>
</dbReference>
<feature type="signal peptide" evidence="7">
    <location>
        <begin position="1"/>
        <end position="19"/>
    </location>
</feature>
<dbReference type="EMBL" id="JAKUDL010000003">
    <property type="protein sequence ID" value="MCH4294779.1"/>
    <property type="molecule type" value="Genomic_DNA"/>
</dbReference>
<keyword evidence="5" id="KW-0325">Glycoprotein</keyword>
<comment type="caution">
    <text evidence="8">The sequence shown here is derived from an EMBL/GenBank/DDBJ whole genome shotgun (WGS) entry which is preliminary data.</text>
</comment>
<protein>
    <submittedName>
        <fullName evidence="8">Peptidase S10</fullName>
    </submittedName>
</protein>
<gene>
    <name evidence="8" type="ORF">MJ923_10745</name>
</gene>
<organism evidence="8 9">
    <name type="scientific">Shewanella zhuhaiensis</name>
    <dbReference type="NCBI Taxonomy" id="2919576"/>
    <lineage>
        <taxon>Bacteria</taxon>
        <taxon>Pseudomonadati</taxon>
        <taxon>Pseudomonadota</taxon>
        <taxon>Gammaproteobacteria</taxon>
        <taxon>Alteromonadales</taxon>
        <taxon>Shewanellaceae</taxon>
        <taxon>Shewanella</taxon>
    </lineage>
</organism>
<dbReference type="PANTHER" id="PTHR11802">
    <property type="entry name" value="SERINE PROTEASE FAMILY S10 SERINE CARBOXYPEPTIDASE"/>
    <property type="match status" value="1"/>
</dbReference>
<evidence type="ECO:0000256" key="7">
    <source>
        <dbReference type="SAM" id="SignalP"/>
    </source>
</evidence>